<comment type="caution">
    <text evidence="3">The sequence shown here is derived from an EMBL/GenBank/DDBJ whole genome shotgun (WGS) entry which is preliminary data.</text>
</comment>
<name>A0A3N5BTC0_9THEO</name>
<feature type="domain" description="Glycosyl transferase family 1" evidence="1">
    <location>
        <begin position="202"/>
        <end position="359"/>
    </location>
</feature>
<proteinExistence type="predicted"/>
<dbReference type="Pfam" id="PF00534">
    <property type="entry name" value="Glycos_transf_1"/>
    <property type="match status" value="1"/>
</dbReference>
<keyword evidence="3" id="KW-0808">Transferase</keyword>
<sequence>MAAKHLLLLNTNLAVGGAERQMLHVARHLDPARWETTILLLAKEGLFCRDVPAGVQLAALAPQQPEGMAAKLTWAAKLVPALRRFLRQHAPDLVLTFLWLPTLVCALAFRGLAHKPQLVWSVQSDLEVDFATRWLGGLRAALVKRFIPPQVAHYIAISQGVAEKTARVLAAPQERITVIPNAIDLATIEQLKSQPVAGIPPKPPGRLRLISVGRLAPQKAHHDLIAAFALAAKEAPQDLELVILGEGPERQRLEALREELGLTDQILLPGAVANPYAWLAQADIFVLASHWEPFGIVITEALAVGLPVISTATDGGRDILEGTRAGILVPAGDVAALAQAIADLVSNAPKRAALSRVARSLAAQFDVSSVVPRYEAVLKQVLPP</sequence>
<dbReference type="InterPro" id="IPR001296">
    <property type="entry name" value="Glyco_trans_1"/>
</dbReference>
<dbReference type="EMBL" id="RKRE01000002">
    <property type="protein sequence ID" value="RPF47031.1"/>
    <property type="molecule type" value="Genomic_DNA"/>
</dbReference>
<dbReference type="PANTHER" id="PTHR12526">
    <property type="entry name" value="GLYCOSYLTRANSFERASE"/>
    <property type="match status" value="1"/>
</dbReference>
<feature type="domain" description="Glycosyltransferase subfamily 4-like N-terminal" evidence="2">
    <location>
        <begin position="15"/>
        <end position="186"/>
    </location>
</feature>
<protein>
    <submittedName>
        <fullName evidence="3">Glycosyltransferase involved in cell wall biosynthesis</fullName>
    </submittedName>
</protein>
<accession>A0A3N5BTC0</accession>
<dbReference type="AlphaFoldDB" id="A0A3N5BTC0"/>
<dbReference type="PANTHER" id="PTHR12526:SF635">
    <property type="entry name" value="GLYCOSYL TRANSFERASE GROUP 1"/>
    <property type="match status" value="1"/>
</dbReference>
<keyword evidence="4" id="KW-1185">Reference proteome</keyword>
<dbReference type="Gene3D" id="3.40.50.2000">
    <property type="entry name" value="Glycogen Phosphorylase B"/>
    <property type="match status" value="2"/>
</dbReference>
<reference evidence="3 4" key="1">
    <citation type="submission" date="2018-11" db="EMBL/GenBank/DDBJ databases">
        <title>Genomic Encyclopedia of Type Strains, Phase IV (KMG-IV): sequencing the most valuable type-strain genomes for metagenomic binning, comparative biology and taxonomic classification.</title>
        <authorList>
            <person name="Goeker M."/>
        </authorList>
    </citation>
    <scope>NUCLEOTIDE SEQUENCE [LARGE SCALE GENOMIC DNA]</scope>
    <source>
        <strain evidence="3 4">DSM 102936</strain>
    </source>
</reference>
<gene>
    <name evidence="3" type="ORF">EDD75_1301</name>
</gene>
<dbReference type="InterPro" id="IPR028098">
    <property type="entry name" value="Glyco_trans_4-like_N"/>
</dbReference>
<evidence type="ECO:0000259" key="2">
    <source>
        <dbReference type="Pfam" id="PF13439"/>
    </source>
</evidence>
<dbReference type="Proteomes" id="UP000282654">
    <property type="component" value="Unassembled WGS sequence"/>
</dbReference>
<evidence type="ECO:0000313" key="4">
    <source>
        <dbReference type="Proteomes" id="UP000282654"/>
    </source>
</evidence>
<dbReference type="Pfam" id="PF13439">
    <property type="entry name" value="Glyco_transf_4"/>
    <property type="match status" value="1"/>
</dbReference>
<dbReference type="CDD" id="cd03811">
    <property type="entry name" value="GT4_GT28_WabH-like"/>
    <property type="match status" value="1"/>
</dbReference>
<evidence type="ECO:0000313" key="3">
    <source>
        <dbReference type="EMBL" id="RPF47031.1"/>
    </source>
</evidence>
<organism evidence="3 4">
    <name type="scientific">Thermodesulfitimonas autotrophica</name>
    <dbReference type="NCBI Taxonomy" id="1894989"/>
    <lineage>
        <taxon>Bacteria</taxon>
        <taxon>Bacillati</taxon>
        <taxon>Bacillota</taxon>
        <taxon>Clostridia</taxon>
        <taxon>Thermoanaerobacterales</taxon>
        <taxon>Thermoanaerobacteraceae</taxon>
        <taxon>Thermodesulfitimonas</taxon>
    </lineage>
</organism>
<dbReference type="SUPFAM" id="SSF53756">
    <property type="entry name" value="UDP-Glycosyltransferase/glycogen phosphorylase"/>
    <property type="match status" value="1"/>
</dbReference>
<evidence type="ECO:0000259" key="1">
    <source>
        <dbReference type="Pfam" id="PF00534"/>
    </source>
</evidence>
<dbReference type="OrthoDB" id="9806653at2"/>
<dbReference type="GO" id="GO:0016757">
    <property type="term" value="F:glycosyltransferase activity"/>
    <property type="evidence" value="ECO:0007669"/>
    <property type="project" value="InterPro"/>
</dbReference>
<dbReference type="RefSeq" id="WP_123929712.1">
    <property type="nucleotide sequence ID" value="NZ_RKRE01000002.1"/>
</dbReference>